<organism evidence="2 3">
    <name type="scientific">Dreissena polymorpha</name>
    <name type="common">Zebra mussel</name>
    <name type="synonym">Mytilus polymorpha</name>
    <dbReference type="NCBI Taxonomy" id="45954"/>
    <lineage>
        <taxon>Eukaryota</taxon>
        <taxon>Metazoa</taxon>
        <taxon>Spiralia</taxon>
        <taxon>Lophotrochozoa</taxon>
        <taxon>Mollusca</taxon>
        <taxon>Bivalvia</taxon>
        <taxon>Autobranchia</taxon>
        <taxon>Heteroconchia</taxon>
        <taxon>Euheterodonta</taxon>
        <taxon>Imparidentia</taxon>
        <taxon>Neoheterodontei</taxon>
        <taxon>Myida</taxon>
        <taxon>Dreissenoidea</taxon>
        <taxon>Dreissenidae</taxon>
        <taxon>Dreissena</taxon>
    </lineage>
</organism>
<dbReference type="PANTHER" id="PTHR10656:SF69">
    <property type="entry name" value="MAB-21-LIKE HHH_H2TH-LIKE DOMAIN-CONTAINING PROTEIN"/>
    <property type="match status" value="1"/>
</dbReference>
<dbReference type="Proteomes" id="UP000828390">
    <property type="component" value="Unassembled WGS sequence"/>
</dbReference>
<feature type="domain" description="Mab-21-like nucleotidyltransferase" evidence="1">
    <location>
        <begin position="77"/>
        <end position="147"/>
    </location>
</feature>
<proteinExistence type="predicted"/>
<dbReference type="InterPro" id="IPR046903">
    <property type="entry name" value="Mab-21-like_nuc_Trfase"/>
</dbReference>
<dbReference type="Gene3D" id="1.10.1410.40">
    <property type="match status" value="1"/>
</dbReference>
<name>A0A9D4H7A5_DREPO</name>
<protein>
    <recommendedName>
        <fullName evidence="1">Mab-21-like nucleotidyltransferase domain-containing protein</fullName>
    </recommendedName>
</protein>
<accession>A0A9D4H7A5</accession>
<reference evidence="2" key="2">
    <citation type="submission" date="2020-11" db="EMBL/GenBank/DDBJ databases">
        <authorList>
            <person name="McCartney M.A."/>
            <person name="Auch B."/>
            <person name="Kono T."/>
            <person name="Mallez S."/>
            <person name="Becker A."/>
            <person name="Gohl D.M."/>
            <person name="Silverstein K.A.T."/>
            <person name="Koren S."/>
            <person name="Bechman K.B."/>
            <person name="Herman A."/>
            <person name="Abrahante J.E."/>
            <person name="Garbe J."/>
        </authorList>
    </citation>
    <scope>NUCLEOTIDE SEQUENCE</scope>
    <source>
        <strain evidence="2">Duluth1</strain>
        <tissue evidence="2">Whole animal</tissue>
    </source>
</reference>
<evidence type="ECO:0000259" key="1">
    <source>
        <dbReference type="Pfam" id="PF03281"/>
    </source>
</evidence>
<comment type="caution">
    <text evidence="2">The sequence shown here is derived from an EMBL/GenBank/DDBJ whole genome shotgun (WGS) entry which is preliminary data.</text>
</comment>
<keyword evidence="3" id="KW-1185">Reference proteome</keyword>
<sequence>MMDTRAYSGHCRLFLARLARRHLKIIHDALCDNGHEDVLLSSGLFLDEISEDPYTNSSVVNHERAGPSLPTPIGGELHTDSVFALRCHCPSILQRWASTPRHWPSPVLVQKVIPLGTYVTAVDFKESEFKHMEWRICFNTGESELMNQLNDTHTKVYVMLKLIVKDVLMPLKKEITSYVMKNIILWQAESNPQNNAQSFFFDWLHDD</sequence>
<dbReference type="PANTHER" id="PTHR10656">
    <property type="entry name" value="CELL FATE DETERMINING PROTEIN MAB21-RELATED"/>
    <property type="match status" value="1"/>
</dbReference>
<gene>
    <name evidence="2" type="ORF">DPMN_130761</name>
</gene>
<reference evidence="2" key="1">
    <citation type="journal article" date="2019" name="bioRxiv">
        <title>The Genome of the Zebra Mussel, Dreissena polymorpha: A Resource for Invasive Species Research.</title>
        <authorList>
            <person name="McCartney M.A."/>
            <person name="Auch B."/>
            <person name="Kono T."/>
            <person name="Mallez S."/>
            <person name="Zhang Y."/>
            <person name="Obille A."/>
            <person name="Becker A."/>
            <person name="Abrahante J.E."/>
            <person name="Garbe J."/>
            <person name="Badalamenti J.P."/>
            <person name="Herman A."/>
            <person name="Mangelson H."/>
            <person name="Liachko I."/>
            <person name="Sullivan S."/>
            <person name="Sone E.D."/>
            <person name="Koren S."/>
            <person name="Silverstein K.A.T."/>
            <person name="Beckman K.B."/>
            <person name="Gohl D.M."/>
        </authorList>
    </citation>
    <scope>NUCLEOTIDE SEQUENCE</scope>
    <source>
        <strain evidence="2">Duluth1</strain>
        <tissue evidence="2">Whole animal</tissue>
    </source>
</reference>
<dbReference type="EMBL" id="JAIWYP010000005">
    <property type="protein sequence ID" value="KAH3828778.1"/>
    <property type="molecule type" value="Genomic_DNA"/>
</dbReference>
<dbReference type="Pfam" id="PF03281">
    <property type="entry name" value="Mab-21"/>
    <property type="match status" value="1"/>
</dbReference>
<evidence type="ECO:0000313" key="3">
    <source>
        <dbReference type="Proteomes" id="UP000828390"/>
    </source>
</evidence>
<evidence type="ECO:0000313" key="2">
    <source>
        <dbReference type="EMBL" id="KAH3828778.1"/>
    </source>
</evidence>
<dbReference type="AlphaFoldDB" id="A0A9D4H7A5"/>